<dbReference type="InterPro" id="IPR058792">
    <property type="entry name" value="Beta-barrel_RND_2"/>
</dbReference>
<evidence type="ECO:0000256" key="1">
    <source>
        <dbReference type="SAM" id="MobiDB-lite"/>
    </source>
</evidence>
<name>A0A813CDP7_9DINO</name>
<keyword evidence="6" id="KW-1185">Reference proteome</keyword>
<dbReference type="Pfam" id="PF25954">
    <property type="entry name" value="Beta-barrel_RND_2"/>
    <property type="match status" value="1"/>
</dbReference>
<dbReference type="GO" id="GO:0015562">
    <property type="term" value="F:efflux transmembrane transporter activity"/>
    <property type="evidence" value="ECO:0007669"/>
    <property type="project" value="TreeGrafter"/>
</dbReference>
<dbReference type="PANTHER" id="PTHR30469">
    <property type="entry name" value="MULTIDRUG RESISTANCE PROTEIN MDTA"/>
    <property type="match status" value="1"/>
</dbReference>
<feature type="chain" id="PRO_5032351857" evidence="2">
    <location>
        <begin position="26"/>
        <end position="393"/>
    </location>
</feature>
<dbReference type="Proteomes" id="UP000601435">
    <property type="component" value="Unassembled WGS sequence"/>
</dbReference>
<reference evidence="5" key="1">
    <citation type="submission" date="2021-02" db="EMBL/GenBank/DDBJ databases">
        <authorList>
            <person name="Dougan E. K."/>
            <person name="Rhodes N."/>
            <person name="Thang M."/>
            <person name="Chan C."/>
        </authorList>
    </citation>
    <scope>NUCLEOTIDE SEQUENCE</scope>
</reference>
<dbReference type="NCBIfam" id="TIGR01730">
    <property type="entry name" value="RND_mfp"/>
    <property type="match status" value="1"/>
</dbReference>
<feature type="region of interest" description="Disordered" evidence="1">
    <location>
        <begin position="374"/>
        <end position="393"/>
    </location>
</feature>
<feature type="compositionally biased region" description="Basic and acidic residues" evidence="1">
    <location>
        <begin position="38"/>
        <end position="47"/>
    </location>
</feature>
<evidence type="ECO:0000259" key="3">
    <source>
        <dbReference type="Pfam" id="PF25917"/>
    </source>
</evidence>
<feature type="region of interest" description="Disordered" evidence="1">
    <location>
        <begin position="29"/>
        <end position="49"/>
    </location>
</feature>
<proteinExistence type="predicted"/>
<accession>A0A813CDP7</accession>
<dbReference type="AlphaFoldDB" id="A0A813CDP7"/>
<dbReference type="Gene3D" id="1.10.287.470">
    <property type="entry name" value="Helix hairpin bin"/>
    <property type="match status" value="1"/>
</dbReference>
<dbReference type="InterPro" id="IPR006143">
    <property type="entry name" value="RND_pump_MFP"/>
</dbReference>
<dbReference type="PANTHER" id="PTHR30469:SF29">
    <property type="entry name" value="BLR2860 PROTEIN"/>
    <property type="match status" value="1"/>
</dbReference>
<feature type="signal peptide" evidence="2">
    <location>
        <begin position="1"/>
        <end position="25"/>
    </location>
</feature>
<gene>
    <name evidence="5" type="primary">czcB</name>
    <name evidence="5" type="ORF">SNEC2469_LOCUS34203</name>
</gene>
<evidence type="ECO:0000259" key="4">
    <source>
        <dbReference type="Pfam" id="PF25954"/>
    </source>
</evidence>
<sequence length="393" mass="41810">MRTTYITATIIALLLAAWLASGVLGSKDTPNPASLAEQNREQSRVEEEAAPTKVRVSVLQATPQQRLIKVRGKTENKRTVDVKVELAGTIVTRPVDRGSLVAKGDLLCQLSVEDRQASLSEAQAALAQAQIEYSGALSLKEKGYNSDTAIAGAKARLAAAEANISRRTLDLQKIAVRAPFGGIVEDVHQEIGDYVSPGANCATVVDMDPMLLVGRVSERDVINLSIGQLATGYLRNGASVTGPVTFIGQLTDPTTRTYAVEIELANPDRSLRSGITTEIHIPVETVLAQKISPALISLDDAGEIGIRTVNENNVVEFHHIDILADASDGIWVHGLPNRAGVITVGQELVTAGERVDPVFQNNGSLKAETLPEPAEAKLVSPRTTLSSANAQPI</sequence>
<dbReference type="InterPro" id="IPR058625">
    <property type="entry name" value="MdtA-like_BSH"/>
</dbReference>
<keyword evidence="2" id="KW-0732">Signal</keyword>
<feature type="domain" description="CusB-like beta-barrel" evidence="4">
    <location>
        <begin position="216"/>
        <end position="281"/>
    </location>
</feature>
<dbReference type="GO" id="GO:1990281">
    <property type="term" value="C:efflux pump complex"/>
    <property type="evidence" value="ECO:0007669"/>
    <property type="project" value="TreeGrafter"/>
</dbReference>
<dbReference type="Gene3D" id="2.40.30.170">
    <property type="match status" value="1"/>
</dbReference>
<protein>
    <submittedName>
        <fullName evidence="5">CzcB protein</fullName>
    </submittedName>
</protein>
<evidence type="ECO:0000313" key="5">
    <source>
        <dbReference type="EMBL" id="CAE7941232.1"/>
    </source>
</evidence>
<dbReference type="Gene3D" id="2.40.50.100">
    <property type="match status" value="1"/>
</dbReference>
<feature type="domain" description="Multidrug resistance protein MdtA-like barrel-sandwich hybrid" evidence="3">
    <location>
        <begin position="78"/>
        <end position="206"/>
    </location>
</feature>
<organism evidence="5 6">
    <name type="scientific">Symbiodinium necroappetens</name>
    <dbReference type="NCBI Taxonomy" id="1628268"/>
    <lineage>
        <taxon>Eukaryota</taxon>
        <taxon>Sar</taxon>
        <taxon>Alveolata</taxon>
        <taxon>Dinophyceae</taxon>
        <taxon>Suessiales</taxon>
        <taxon>Symbiodiniaceae</taxon>
        <taxon>Symbiodinium</taxon>
    </lineage>
</organism>
<evidence type="ECO:0000313" key="6">
    <source>
        <dbReference type="Proteomes" id="UP000601435"/>
    </source>
</evidence>
<comment type="caution">
    <text evidence="5">The sequence shown here is derived from an EMBL/GenBank/DDBJ whole genome shotgun (WGS) entry which is preliminary data.</text>
</comment>
<feature type="compositionally biased region" description="Polar residues" evidence="1">
    <location>
        <begin position="381"/>
        <end position="393"/>
    </location>
</feature>
<dbReference type="SUPFAM" id="SSF111369">
    <property type="entry name" value="HlyD-like secretion proteins"/>
    <property type="match status" value="1"/>
</dbReference>
<dbReference type="Pfam" id="PF25917">
    <property type="entry name" value="BSH_RND"/>
    <property type="match status" value="1"/>
</dbReference>
<evidence type="ECO:0000256" key="2">
    <source>
        <dbReference type="SAM" id="SignalP"/>
    </source>
</evidence>
<dbReference type="EMBL" id="CAJNJA010093473">
    <property type="protein sequence ID" value="CAE7941232.1"/>
    <property type="molecule type" value="Genomic_DNA"/>
</dbReference>